<dbReference type="Proteomes" id="UP000113346">
    <property type="component" value="Segment"/>
</dbReference>
<evidence type="ECO:0000313" key="3">
    <source>
        <dbReference type="Proteomes" id="UP000113346"/>
    </source>
</evidence>
<gene>
    <name evidence="2" type="primary">UL124</name>
</gene>
<name>G8XU12_SCMVC</name>
<accession>G8XU12</accession>
<keyword evidence="1" id="KW-0472">Membrane</keyword>
<reference evidence="2" key="1">
    <citation type="submission" date="2011-12" db="EMBL/GenBank/DDBJ databases">
        <title>Comparative genomics of primate cytomegaloviruses.</title>
        <authorList>
            <person name="Davison A.J."/>
            <person name="Holton M."/>
            <person name="Dolan A."/>
            <person name="Dargan D.J."/>
            <person name="Gatherer D."/>
            <person name="Hayward G.S."/>
        </authorList>
    </citation>
    <scope>NUCLEOTIDE SEQUENCE [LARGE SCALE GENOMIC DNA]</scope>
    <source>
        <strain evidence="2">Colburn</strain>
    </source>
</reference>
<protein>
    <submittedName>
        <fullName evidence="2">Membrane protein UL124</fullName>
    </submittedName>
</protein>
<proteinExistence type="predicted"/>
<organism evidence="2 3">
    <name type="scientific">Simian cytomegalovirus (strain Colburn)</name>
    <dbReference type="NCBI Taxonomy" id="50292"/>
    <lineage>
        <taxon>Viruses</taxon>
        <taxon>Duplodnaviria</taxon>
        <taxon>Heunggongvirae</taxon>
        <taxon>Peploviricota</taxon>
        <taxon>Herviviricetes</taxon>
        <taxon>Herpesvirales</taxon>
        <taxon>Orthoherpesviridae</taxon>
        <taxon>Betaherpesvirinae</taxon>
        <taxon>Cytomegalovirus</taxon>
        <taxon>Cytomegalovirus cercopithecinebeta5</taxon>
    </lineage>
</organism>
<evidence type="ECO:0000256" key="1">
    <source>
        <dbReference type="SAM" id="Phobius"/>
    </source>
</evidence>
<feature type="transmembrane region" description="Helical" evidence="1">
    <location>
        <begin position="69"/>
        <end position="90"/>
    </location>
</feature>
<organismHost>
    <name type="scientific">Macaca</name>
    <name type="common">macaques</name>
    <dbReference type="NCBI Taxonomy" id="9539"/>
</organismHost>
<evidence type="ECO:0000313" key="2">
    <source>
        <dbReference type="EMBL" id="AEV80652.1"/>
    </source>
</evidence>
<keyword evidence="1" id="KW-1133">Transmembrane helix</keyword>
<sequence>MKDRLSICCLCLSLVAHLNQATQGTVSEDNDNINGIGPLTSSAMGLNTQPPGSVMALAVHTASSSPSSAVLPTVLALSGMVLVVLLMIGLNISSTFWSQEVDEDALDTATTPVEVYTVDLCVKTV</sequence>
<keyword evidence="1" id="KW-0812">Transmembrane</keyword>
<dbReference type="EMBL" id="FJ483969">
    <property type="protein sequence ID" value="AEV80652.1"/>
    <property type="molecule type" value="Genomic_DNA"/>
</dbReference>